<dbReference type="OrthoDB" id="7692812at2759"/>
<sequence length="153" mass="17614">MDGRKIIPVLLLILAYGLYNVRMWFVAEEEEDATTTEAKEVERDVVKLDAKVLEIVANDTQDQRVQKVKKRTFVRIKDACSVLDVFTKKPPRRCKEDMRKELRTDSSAVTMIGITVFLLVLIVNAVLDVLKVKEEERARLKQNPRRRAKTISG</sequence>
<evidence type="ECO:0000313" key="3">
    <source>
        <dbReference type="Proteomes" id="UP000299102"/>
    </source>
</evidence>
<keyword evidence="1" id="KW-1133">Transmembrane helix</keyword>
<feature type="transmembrane region" description="Helical" evidence="1">
    <location>
        <begin position="108"/>
        <end position="130"/>
    </location>
</feature>
<evidence type="ECO:0000256" key="1">
    <source>
        <dbReference type="SAM" id="Phobius"/>
    </source>
</evidence>
<name>A0A4C1UWP6_EUMVA</name>
<gene>
    <name evidence="2" type="ORF">EVAR_91606_1</name>
</gene>
<dbReference type="Proteomes" id="UP000299102">
    <property type="component" value="Unassembled WGS sequence"/>
</dbReference>
<keyword evidence="1" id="KW-0472">Membrane</keyword>
<dbReference type="EMBL" id="BGZK01000238">
    <property type="protein sequence ID" value="GBP30865.1"/>
    <property type="molecule type" value="Genomic_DNA"/>
</dbReference>
<reference evidence="2 3" key="1">
    <citation type="journal article" date="2019" name="Commun. Biol.">
        <title>The bagworm genome reveals a unique fibroin gene that provides high tensile strength.</title>
        <authorList>
            <person name="Kono N."/>
            <person name="Nakamura H."/>
            <person name="Ohtoshi R."/>
            <person name="Tomita M."/>
            <person name="Numata K."/>
            <person name="Arakawa K."/>
        </authorList>
    </citation>
    <scope>NUCLEOTIDE SEQUENCE [LARGE SCALE GENOMIC DNA]</scope>
</reference>
<feature type="transmembrane region" description="Helical" evidence="1">
    <location>
        <begin position="7"/>
        <end position="25"/>
    </location>
</feature>
<accession>A0A4C1UWP6</accession>
<comment type="caution">
    <text evidence="2">The sequence shown here is derived from an EMBL/GenBank/DDBJ whole genome shotgun (WGS) entry which is preliminary data.</text>
</comment>
<proteinExistence type="predicted"/>
<keyword evidence="1" id="KW-0812">Transmembrane</keyword>
<keyword evidence="3" id="KW-1185">Reference proteome</keyword>
<organism evidence="2 3">
    <name type="scientific">Eumeta variegata</name>
    <name type="common">Bagworm moth</name>
    <name type="synonym">Eumeta japonica</name>
    <dbReference type="NCBI Taxonomy" id="151549"/>
    <lineage>
        <taxon>Eukaryota</taxon>
        <taxon>Metazoa</taxon>
        <taxon>Ecdysozoa</taxon>
        <taxon>Arthropoda</taxon>
        <taxon>Hexapoda</taxon>
        <taxon>Insecta</taxon>
        <taxon>Pterygota</taxon>
        <taxon>Neoptera</taxon>
        <taxon>Endopterygota</taxon>
        <taxon>Lepidoptera</taxon>
        <taxon>Glossata</taxon>
        <taxon>Ditrysia</taxon>
        <taxon>Tineoidea</taxon>
        <taxon>Psychidae</taxon>
        <taxon>Oiketicinae</taxon>
        <taxon>Eumeta</taxon>
    </lineage>
</organism>
<protein>
    <submittedName>
        <fullName evidence="2">Uncharacterized protein</fullName>
    </submittedName>
</protein>
<evidence type="ECO:0000313" key="2">
    <source>
        <dbReference type="EMBL" id="GBP30865.1"/>
    </source>
</evidence>
<dbReference type="AlphaFoldDB" id="A0A4C1UWP6"/>